<feature type="transmembrane region" description="Helical" evidence="1">
    <location>
        <begin position="48"/>
        <end position="67"/>
    </location>
</feature>
<accession>A0A2M6WI68</accession>
<evidence type="ECO:0000313" key="3">
    <source>
        <dbReference type="Proteomes" id="UP000228635"/>
    </source>
</evidence>
<dbReference type="EMBL" id="PFBA01000022">
    <property type="protein sequence ID" value="PIT92456.1"/>
    <property type="molecule type" value="Genomic_DNA"/>
</dbReference>
<comment type="caution">
    <text evidence="2">The sequence shown here is derived from an EMBL/GenBank/DDBJ whole genome shotgun (WGS) entry which is preliminary data.</text>
</comment>
<feature type="transmembrane region" description="Helical" evidence="1">
    <location>
        <begin position="79"/>
        <end position="95"/>
    </location>
</feature>
<keyword evidence="1" id="KW-0812">Transmembrane</keyword>
<dbReference type="AlphaFoldDB" id="A0A2M6WI68"/>
<evidence type="ECO:0000313" key="2">
    <source>
        <dbReference type="EMBL" id="PIT92456.1"/>
    </source>
</evidence>
<organism evidence="2 3">
    <name type="scientific">Candidatus Harrisonbacteria bacterium CG10_big_fil_rev_8_21_14_0_10_42_17</name>
    <dbReference type="NCBI Taxonomy" id="1974584"/>
    <lineage>
        <taxon>Bacteria</taxon>
        <taxon>Candidatus Harrisoniibacteriota</taxon>
    </lineage>
</organism>
<gene>
    <name evidence="2" type="ORF">COU08_02380</name>
</gene>
<protein>
    <submittedName>
        <fullName evidence="2">Uncharacterized protein</fullName>
    </submittedName>
</protein>
<reference evidence="3" key="1">
    <citation type="submission" date="2017-09" db="EMBL/GenBank/DDBJ databases">
        <title>Depth-based differentiation of microbial function through sediment-hosted aquifers and enrichment of novel symbionts in the deep terrestrial subsurface.</title>
        <authorList>
            <person name="Probst A.J."/>
            <person name="Ladd B."/>
            <person name="Jarett J.K."/>
            <person name="Geller-Mcgrath D.E."/>
            <person name="Sieber C.M.K."/>
            <person name="Emerson J.B."/>
            <person name="Anantharaman K."/>
            <person name="Thomas B.C."/>
            <person name="Malmstrom R."/>
            <person name="Stieglmeier M."/>
            <person name="Klingl A."/>
            <person name="Woyke T."/>
            <person name="Ryan C.M."/>
            <person name="Banfield J.F."/>
        </authorList>
    </citation>
    <scope>NUCLEOTIDE SEQUENCE [LARGE SCALE GENOMIC DNA]</scope>
</reference>
<keyword evidence="1" id="KW-1133">Transmembrane helix</keyword>
<evidence type="ECO:0000256" key="1">
    <source>
        <dbReference type="SAM" id="Phobius"/>
    </source>
</evidence>
<dbReference type="Proteomes" id="UP000228635">
    <property type="component" value="Unassembled WGS sequence"/>
</dbReference>
<feature type="transmembrane region" description="Helical" evidence="1">
    <location>
        <begin position="23"/>
        <end position="41"/>
    </location>
</feature>
<proteinExistence type="predicted"/>
<sequence>MAVSGTWIVLLVRYTLTGTSDPVAIGILLGGSAVGGMYYISARLPERFHILKFPFLITAFWIIYRILQIPSGGNINKEIITLLTLWLVFGIVFAAHKKKSRLRGIAKTLIACCREW</sequence>
<name>A0A2M6WI68_9BACT</name>
<keyword evidence="1" id="KW-0472">Membrane</keyword>